<dbReference type="PANTHER" id="PTHR42085:SF2">
    <property type="entry name" value="F-BOX DOMAIN-CONTAINING PROTEIN"/>
    <property type="match status" value="1"/>
</dbReference>
<protein>
    <submittedName>
        <fullName evidence="1">Uncharacterized protein</fullName>
    </submittedName>
</protein>
<comment type="caution">
    <text evidence="1">The sequence shown here is derived from an EMBL/GenBank/DDBJ whole genome shotgun (WGS) entry which is preliminary data.</text>
</comment>
<accession>A0ABR0E6T1</accession>
<evidence type="ECO:0000313" key="2">
    <source>
        <dbReference type="Proteomes" id="UP001305779"/>
    </source>
</evidence>
<keyword evidence="2" id="KW-1185">Reference proteome</keyword>
<sequence>MGKKKKEKEKAFRLMDLPAEIRCLIYEYLLRGKCPVQVISGYTKKNSRARAMLRKGCEPGISAAILHVNKQIYNESAPILYGSNTFIGGSPQHASFFVRSIGGQIRFVQHIGFEYHWKIKIYLKQLVQSLKSAKRLQTLELPINIAAYYYRPATLVAELLPLFKLLRDSQRSVSGKTPRAISHILAKRPYTPPWDPILYARDDACWAETKALLAKALGEDVVGA</sequence>
<dbReference type="InterPro" id="IPR038883">
    <property type="entry name" value="AN11006-like"/>
</dbReference>
<dbReference type="Proteomes" id="UP001305779">
    <property type="component" value="Unassembled WGS sequence"/>
</dbReference>
<organism evidence="1 2">
    <name type="scientific">Zasmidium cellare</name>
    <name type="common">Wine cellar mold</name>
    <name type="synonym">Racodium cellare</name>
    <dbReference type="NCBI Taxonomy" id="395010"/>
    <lineage>
        <taxon>Eukaryota</taxon>
        <taxon>Fungi</taxon>
        <taxon>Dikarya</taxon>
        <taxon>Ascomycota</taxon>
        <taxon>Pezizomycotina</taxon>
        <taxon>Dothideomycetes</taxon>
        <taxon>Dothideomycetidae</taxon>
        <taxon>Mycosphaerellales</taxon>
        <taxon>Mycosphaerellaceae</taxon>
        <taxon>Zasmidium</taxon>
    </lineage>
</organism>
<gene>
    <name evidence="1" type="ORF">PRZ48_011598</name>
</gene>
<dbReference type="PANTHER" id="PTHR42085">
    <property type="entry name" value="F-BOX DOMAIN-CONTAINING PROTEIN"/>
    <property type="match status" value="1"/>
</dbReference>
<proteinExistence type="predicted"/>
<reference evidence="1 2" key="1">
    <citation type="journal article" date="2023" name="G3 (Bethesda)">
        <title>A chromosome-level genome assembly of Zasmidium syzygii isolated from banana leaves.</title>
        <authorList>
            <person name="van Westerhoven A.C."/>
            <person name="Mehrabi R."/>
            <person name="Talebi R."/>
            <person name="Steentjes M.B.F."/>
            <person name="Corcolon B."/>
            <person name="Chong P.A."/>
            <person name="Kema G.H.J."/>
            <person name="Seidl M.F."/>
        </authorList>
    </citation>
    <scope>NUCLEOTIDE SEQUENCE [LARGE SCALE GENOMIC DNA]</scope>
    <source>
        <strain evidence="1 2">P124</strain>
    </source>
</reference>
<evidence type="ECO:0000313" key="1">
    <source>
        <dbReference type="EMBL" id="KAK4497148.1"/>
    </source>
</evidence>
<name>A0ABR0E6T1_ZASCE</name>
<dbReference type="EMBL" id="JAXOVC010000009">
    <property type="protein sequence ID" value="KAK4497148.1"/>
    <property type="molecule type" value="Genomic_DNA"/>
</dbReference>